<proteinExistence type="predicted"/>
<evidence type="ECO:0008006" key="4">
    <source>
        <dbReference type="Google" id="ProtNLM"/>
    </source>
</evidence>
<protein>
    <recommendedName>
        <fullName evidence="4">Elongator complex protein 5</fullName>
    </recommendedName>
</protein>
<name>A0A427XRF5_9TREE</name>
<dbReference type="AlphaFoldDB" id="A0A427XRF5"/>
<evidence type="ECO:0000256" key="1">
    <source>
        <dbReference type="SAM" id="MobiDB-lite"/>
    </source>
</evidence>
<feature type="region of interest" description="Disordered" evidence="1">
    <location>
        <begin position="306"/>
        <end position="372"/>
    </location>
</feature>
<evidence type="ECO:0000313" key="3">
    <source>
        <dbReference type="Proteomes" id="UP000279259"/>
    </source>
</evidence>
<gene>
    <name evidence="2" type="ORF">EHS25_006927</name>
</gene>
<keyword evidence="3" id="KW-1185">Reference proteome</keyword>
<feature type="compositionally biased region" description="Basic and acidic residues" evidence="1">
    <location>
        <begin position="240"/>
        <end position="250"/>
    </location>
</feature>
<dbReference type="Proteomes" id="UP000279259">
    <property type="component" value="Unassembled WGS sequence"/>
</dbReference>
<feature type="region of interest" description="Disordered" evidence="1">
    <location>
        <begin position="182"/>
        <end position="205"/>
    </location>
</feature>
<dbReference type="STRING" id="1890683.A0A427XRF5"/>
<reference evidence="2 3" key="1">
    <citation type="submission" date="2018-11" db="EMBL/GenBank/DDBJ databases">
        <title>Genome sequence of Saitozyma podzolica DSM 27192.</title>
        <authorList>
            <person name="Aliyu H."/>
            <person name="Gorte O."/>
            <person name="Ochsenreither K."/>
        </authorList>
    </citation>
    <scope>NUCLEOTIDE SEQUENCE [LARGE SCALE GENOMIC DNA]</scope>
    <source>
        <strain evidence="2 3">DSM 27192</strain>
    </source>
</reference>
<sequence>MSTNAVPLLSAVLDNAQVPHQGLVLIGDAPAFSGLPLFREILRRATSRDAPVLLICALHPPSTILPFSFLPSTKVLDLTDSIPGYSSDEAWSDVQERILGAYSALLQGAQVFIDGIEVLAEDYSSAAALKLVRALLAAIKESKGCPFAAINPVHGLMPLSAKPAQSPSPDLLGAIPTPLIAHPLRNIDSPTSPPSSSRRPPVEPVPRPRLFVAHLVADPRECSRSSSRRDTSVRRSWRNGNHERLGHRGDLRDLGGELARIDGRGSGASSGSESHWRGKGYLPLFGGPVVPLSVVALETLVQVNPVSGPTTSRPGPDAADGTHDALGLPFNLSLTEEQRRRRGDVPIPYAHEGEGVELGWEEEEDDEDDEEI</sequence>
<accession>A0A427XRF5</accession>
<organism evidence="2 3">
    <name type="scientific">Saitozyma podzolica</name>
    <dbReference type="NCBI Taxonomy" id="1890683"/>
    <lineage>
        <taxon>Eukaryota</taxon>
        <taxon>Fungi</taxon>
        <taxon>Dikarya</taxon>
        <taxon>Basidiomycota</taxon>
        <taxon>Agaricomycotina</taxon>
        <taxon>Tremellomycetes</taxon>
        <taxon>Tremellales</taxon>
        <taxon>Trimorphomycetaceae</taxon>
        <taxon>Saitozyma</taxon>
    </lineage>
</organism>
<evidence type="ECO:0000313" key="2">
    <source>
        <dbReference type="EMBL" id="RSH81395.1"/>
    </source>
</evidence>
<dbReference type="OrthoDB" id="166907at2759"/>
<comment type="caution">
    <text evidence="2">The sequence shown here is derived from an EMBL/GenBank/DDBJ whole genome shotgun (WGS) entry which is preliminary data.</text>
</comment>
<feature type="compositionally biased region" description="Acidic residues" evidence="1">
    <location>
        <begin position="359"/>
        <end position="372"/>
    </location>
</feature>
<dbReference type="EMBL" id="RSCD01000031">
    <property type="protein sequence ID" value="RSH81395.1"/>
    <property type="molecule type" value="Genomic_DNA"/>
</dbReference>
<feature type="region of interest" description="Disordered" evidence="1">
    <location>
        <begin position="221"/>
        <end position="250"/>
    </location>
</feature>
<feature type="compositionally biased region" description="Basic and acidic residues" evidence="1">
    <location>
        <begin position="221"/>
        <end position="233"/>
    </location>
</feature>